<reference evidence="2 3" key="1">
    <citation type="submission" date="2024-04" db="EMBL/GenBank/DDBJ databases">
        <title>Okeanomitos corallinicola gen. &amp; sp. nov. (Nostocales, Cyanobacteria), a new toxic marine heterocyst-forming cyanobacterium from a coral reef.</title>
        <authorList>
            <person name="Li H."/>
            <person name="Li R."/>
            <person name="Kang J."/>
            <person name="Hii K.S."/>
            <person name="Mohamed H.F."/>
            <person name="Xu X."/>
            <person name="Luo Z."/>
        </authorList>
    </citation>
    <scope>NUCLEOTIDE SEQUENCE [LARGE SCALE GENOMIC DNA]</scope>
    <source>
        <strain evidence="2 3">TIOX110</strain>
    </source>
</reference>
<proteinExistence type="predicted"/>
<name>A0ABZ2UWI5_9CYAN</name>
<evidence type="ECO:0008006" key="4">
    <source>
        <dbReference type="Google" id="ProtNLM"/>
    </source>
</evidence>
<gene>
    <name evidence="2" type="ORF">WJM97_08755</name>
</gene>
<accession>A0ABZ2UWI5</accession>
<dbReference type="Proteomes" id="UP001483337">
    <property type="component" value="Chromosome"/>
</dbReference>
<keyword evidence="3" id="KW-1185">Reference proteome</keyword>
<evidence type="ECO:0000313" key="2">
    <source>
        <dbReference type="EMBL" id="WZB89763.1"/>
    </source>
</evidence>
<dbReference type="EMBL" id="CP150886">
    <property type="protein sequence ID" value="WZB89763.1"/>
    <property type="molecule type" value="Genomic_DNA"/>
</dbReference>
<keyword evidence="1" id="KW-0732">Signal</keyword>
<evidence type="ECO:0000256" key="1">
    <source>
        <dbReference type="SAM" id="SignalP"/>
    </source>
</evidence>
<sequence>MIRRSLLTAALILGGSVIAAPKVNAQSIDVPFTGSVGGVCNVGQVTPGMLGTYSPGGPGTNPTMLDTYAPGGSQGKVAVSCNQDAVVSVSKPRQTGGSDFIAINSYSNLNSPFGSSWADGMGAFGTHIIPPGLGMELTIDMMVDKGVALVPDVYNFVTTVSITPL</sequence>
<evidence type="ECO:0000313" key="3">
    <source>
        <dbReference type="Proteomes" id="UP001483337"/>
    </source>
</evidence>
<dbReference type="RefSeq" id="WP_353932657.1">
    <property type="nucleotide sequence ID" value="NZ_CP150886.1"/>
</dbReference>
<protein>
    <recommendedName>
        <fullName evidence="4">Spore coat protein U domain-containing protein</fullName>
    </recommendedName>
</protein>
<feature type="chain" id="PRO_5045860503" description="Spore coat protein U domain-containing protein" evidence="1">
    <location>
        <begin position="20"/>
        <end position="165"/>
    </location>
</feature>
<organism evidence="2 3">
    <name type="scientific">Okeanomitos corallinicola TIOX110</name>
    <dbReference type="NCBI Taxonomy" id="3133117"/>
    <lineage>
        <taxon>Bacteria</taxon>
        <taxon>Bacillati</taxon>
        <taxon>Cyanobacteriota</taxon>
        <taxon>Cyanophyceae</taxon>
        <taxon>Nostocales</taxon>
        <taxon>Aphanizomenonaceae</taxon>
        <taxon>Okeanomitos</taxon>
    </lineage>
</organism>
<feature type="signal peptide" evidence="1">
    <location>
        <begin position="1"/>
        <end position="19"/>
    </location>
</feature>